<dbReference type="GeneID" id="79948770"/>
<dbReference type="KEGG" id="manq:L1994_00200"/>
<sequence length="90" mass="10538">MDWHGKNLKEILDQTKESNHLNELLVARSRNKKGASADELLNNVIHPTLEDLEFYLRYYINSDTDEAEMKKLISSWIKGQLKKEESGYQN</sequence>
<name>A0AAF0FQP8_9EURY</name>
<dbReference type="EMBL" id="CP091092">
    <property type="protein sequence ID" value="WFN36854.1"/>
    <property type="molecule type" value="Genomic_DNA"/>
</dbReference>
<keyword evidence="2" id="KW-1185">Reference proteome</keyword>
<dbReference type="AlphaFoldDB" id="A0AAF0FQP8"/>
<evidence type="ECO:0000313" key="1">
    <source>
        <dbReference type="EMBL" id="WFN36854.1"/>
    </source>
</evidence>
<accession>A0AAF0FQP8</accession>
<organism evidence="1 2">
    <name type="scientific">Methanomicrobium antiquum</name>
    <dbReference type="NCBI Taxonomy" id="487686"/>
    <lineage>
        <taxon>Archaea</taxon>
        <taxon>Methanobacteriati</taxon>
        <taxon>Methanobacteriota</taxon>
        <taxon>Stenosarchaea group</taxon>
        <taxon>Methanomicrobia</taxon>
        <taxon>Methanomicrobiales</taxon>
        <taxon>Methanomicrobiaceae</taxon>
        <taxon>Methanomicrobium</taxon>
    </lineage>
</organism>
<reference evidence="1" key="1">
    <citation type="submission" date="2022-01" db="EMBL/GenBank/DDBJ databases">
        <title>Complete genome of Methanomicrobium antiquum DSM 21220.</title>
        <authorList>
            <person name="Chen S.-C."/>
            <person name="You Y.-T."/>
            <person name="Zhou Y.-Z."/>
            <person name="Lai M.-C."/>
        </authorList>
    </citation>
    <scope>NUCLEOTIDE SEQUENCE</scope>
    <source>
        <strain evidence="1">DSM 21220</strain>
    </source>
</reference>
<protein>
    <submittedName>
        <fullName evidence="1">Uncharacterized protein</fullName>
    </submittedName>
</protein>
<proteinExistence type="predicted"/>
<gene>
    <name evidence="1" type="ORF">L1994_00200</name>
</gene>
<dbReference type="Proteomes" id="UP001218895">
    <property type="component" value="Chromosome"/>
</dbReference>
<evidence type="ECO:0000313" key="2">
    <source>
        <dbReference type="Proteomes" id="UP001218895"/>
    </source>
</evidence>
<dbReference type="RefSeq" id="WP_278099691.1">
    <property type="nucleotide sequence ID" value="NZ_CP091092.1"/>
</dbReference>